<keyword evidence="2" id="KW-1185">Reference proteome</keyword>
<dbReference type="InterPro" id="IPR043504">
    <property type="entry name" value="Peptidase_S1_PA_chymotrypsin"/>
</dbReference>
<organism evidence="1 2">
    <name type="scientific">Patiriisocius hiemis</name>
    <dbReference type="NCBI Taxonomy" id="3075604"/>
    <lineage>
        <taxon>Bacteria</taxon>
        <taxon>Pseudomonadati</taxon>
        <taxon>Bacteroidota</taxon>
        <taxon>Flavobacteriia</taxon>
        <taxon>Flavobacteriales</taxon>
        <taxon>Flavobacteriaceae</taxon>
        <taxon>Patiriisocius</taxon>
    </lineage>
</organism>
<protein>
    <submittedName>
        <fullName evidence="1">Serine protease</fullName>
    </submittedName>
</protein>
<evidence type="ECO:0000313" key="2">
    <source>
        <dbReference type="Proteomes" id="UP001254488"/>
    </source>
</evidence>
<name>A0ABU2YGB2_9FLAO</name>
<dbReference type="GO" id="GO:0008233">
    <property type="term" value="F:peptidase activity"/>
    <property type="evidence" value="ECO:0007669"/>
    <property type="project" value="UniProtKB-KW"/>
</dbReference>
<gene>
    <name evidence="1" type="ORF">RM538_12435</name>
</gene>
<accession>A0ABU2YGB2</accession>
<keyword evidence="1" id="KW-0645">Protease</keyword>
<comment type="caution">
    <text evidence="1">The sequence shown here is derived from an EMBL/GenBank/DDBJ whole genome shotgun (WGS) entry which is preliminary data.</text>
</comment>
<reference evidence="1 2" key="1">
    <citation type="submission" date="2023-09" db="EMBL/GenBank/DDBJ databases">
        <authorList>
            <person name="Rey-Velasco X."/>
        </authorList>
    </citation>
    <scope>NUCLEOTIDE SEQUENCE [LARGE SCALE GENOMIC DNA]</scope>
    <source>
        <strain evidence="1 2">W242</strain>
    </source>
</reference>
<dbReference type="EMBL" id="JAVRHZ010000008">
    <property type="protein sequence ID" value="MDT0556817.1"/>
    <property type="molecule type" value="Genomic_DNA"/>
</dbReference>
<dbReference type="SUPFAM" id="SSF50494">
    <property type="entry name" value="Trypsin-like serine proteases"/>
    <property type="match status" value="1"/>
</dbReference>
<proteinExistence type="predicted"/>
<evidence type="ECO:0000313" key="1">
    <source>
        <dbReference type="EMBL" id="MDT0556817.1"/>
    </source>
</evidence>
<dbReference type="Proteomes" id="UP001254488">
    <property type="component" value="Unassembled WGS sequence"/>
</dbReference>
<dbReference type="Gene3D" id="2.40.10.10">
    <property type="entry name" value="Trypsin-like serine proteases"/>
    <property type="match status" value="2"/>
</dbReference>
<dbReference type="Pfam" id="PF13365">
    <property type="entry name" value="Trypsin_2"/>
    <property type="match status" value="1"/>
</dbReference>
<keyword evidence="1" id="KW-0378">Hydrolase</keyword>
<dbReference type="InterPro" id="IPR009003">
    <property type="entry name" value="Peptidase_S1_PA"/>
</dbReference>
<dbReference type="RefSeq" id="WP_311333767.1">
    <property type="nucleotide sequence ID" value="NZ_JAVRHZ010000008.1"/>
</dbReference>
<sequence>MIFDILKLKFKDYPFFAELALNFFTCLPPDEKIYLDIEEVLRGRKDRYSAIYSLNDFMYYCFEKNYCKGGFPGGVADKIVNRLVEVSVLTKYNDLIKENREEKYIATNYEYLQFLKQNKLLKNLFFGFNYIIDEYKYAVPIIEIKLPDKSISSGTGFIISYNNDFFVITNRHVVSSAIEIKVLIEDVEINFDTFILSDDADIAISKIKNYSGISFYLNTNIQILDSIITIGYPSIPMTKSAYQVFHRGEINSFVDDYFGNNLFLFSAKTSSGNSGSPVIDKHGSVIGIVCQELFEKDQLVERGILPYYAAIPSSIIMSELMKLK</sequence>
<dbReference type="GO" id="GO:0006508">
    <property type="term" value="P:proteolysis"/>
    <property type="evidence" value="ECO:0007669"/>
    <property type="project" value="UniProtKB-KW"/>
</dbReference>